<keyword evidence="2" id="KW-1185">Reference proteome</keyword>
<feature type="non-terminal residue" evidence="1">
    <location>
        <position position="1"/>
    </location>
</feature>
<sequence>KQNRLWASVSSITQRRINDKMIAKVALLCLIAVAVSAKVEMEYHPQAVLHYLELKDQHLARKVRGMLKLDADFPKPSPTSLPPGISKGLLKHCIVEAIKCHHAADEDACGHLKCIKSTACCLYVAGVRIKHLPPTVKKCLPIIPCCLEGSDSCEEKLGCFVKFGKCAKVLGDEKDRK</sequence>
<reference evidence="1 2" key="1">
    <citation type="submission" date="2022-05" db="EMBL/GenBank/DDBJ databases">
        <authorList>
            <consortium name="Genoscope - CEA"/>
            <person name="William W."/>
        </authorList>
    </citation>
    <scope>NUCLEOTIDE SEQUENCE [LARGE SCALE GENOMIC DNA]</scope>
</reference>
<gene>
    <name evidence="1" type="ORF">PLOB_00031081</name>
</gene>
<organism evidence="1 2">
    <name type="scientific">Porites lobata</name>
    <dbReference type="NCBI Taxonomy" id="104759"/>
    <lineage>
        <taxon>Eukaryota</taxon>
        <taxon>Metazoa</taxon>
        <taxon>Cnidaria</taxon>
        <taxon>Anthozoa</taxon>
        <taxon>Hexacorallia</taxon>
        <taxon>Scleractinia</taxon>
        <taxon>Fungiina</taxon>
        <taxon>Poritidae</taxon>
        <taxon>Porites</taxon>
    </lineage>
</organism>
<protein>
    <submittedName>
        <fullName evidence="1">Uncharacterized protein</fullName>
    </submittedName>
</protein>
<evidence type="ECO:0000313" key="2">
    <source>
        <dbReference type="Proteomes" id="UP001159405"/>
    </source>
</evidence>
<evidence type="ECO:0000313" key="1">
    <source>
        <dbReference type="EMBL" id="CAH3036620.1"/>
    </source>
</evidence>
<proteinExistence type="predicted"/>
<name>A0ABN8MV03_9CNID</name>
<comment type="caution">
    <text evidence="1">The sequence shown here is derived from an EMBL/GenBank/DDBJ whole genome shotgun (WGS) entry which is preliminary data.</text>
</comment>
<dbReference type="EMBL" id="CALNXK010000004">
    <property type="protein sequence ID" value="CAH3036620.1"/>
    <property type="molecule type" value="Genomic_DNA"/>
</dbReference>
<accession>A0ABN8MV03</accession>
<dbReference type="Proteomes" id="UP001159405">
    <property type="component" value="Unassembled WGS sequence"/>
</dbReference>